<accession>A0A9J5XC70</accession>
<dbReference type="EMBL" id="JACXVP010000009">
    <property type="protein sequence ID" value="KAG5585979.1"/>
    <property type="molecule type" value="Genomic_DNA"/>
</dbReference>
<gene>
    <name evidence="1" type="ORF">H5410_046413</name>
</gene>
<evidence type="ECO:0008006" key="3">
    <source>
        <dbReference type="Google" id="ProtNLM"/>
    </source>
</evidence>
<keyword evidence="2" id="KW-1185">Reference proteome</keyword>
<evidence type="ECO:0000313" key="2">
    <source>
        <dbReference type="Proteomes" id="UP000824120"/>
    </source>
</evidence>
<protein>
    <recommendedName>
        <fullName evidence="3">DUF4283 domain-containing protein</fullName>
    </recommendedName>
</protein>
<proteinExistence type="predicted"/>
<reference evidence="1 2" key="1">
    <citation type="submission" date="2020-09" db="EMBL/GenBank/DDBJ databases">
        <title>De no assembly of potato wild relative species, Solanum commersonii.</title>
        <authorList>
            <person name="Cho K."/>
        </authorList>
    </citation>
    <scope>NUCLEOTIDE SEQUENCE [LARGE SCALE GENOMIC DNA]</scope>
    <source>
        <strain evidence="1">LZ3.2</strain>
        <tissue evidence="1">Leaf</tissue>
    </source>
</reference>
<evidence type="ECO:0000313" key="1">
    <source>
        <dbReference type="EMBL" id="KAG5585979.1"/>
    </source>
</evidence>
<comment type="caution">
    <text evidence="1">The sequence shown here is derived from an EMBL/GenBank/DDBJ whole genome shotgun (WGS) entry which is preliminary data.</text>
</comment>
<name>A0A9J5XC70_SOLCO</name>
<dbReference type="AlphaFoldDB" id="A0A9J5XC70"/>
<dbReference type="OrthoDB" id="424974at2759"/>
<dbReference type="Proteomes" id="UP000824120">
    <property type="component" value="Chromosome 9"/>
</dbReference>
<organism evidence="1 2">
    <name type="scientific">Solanum commersonii</name>
    <name type="common">Commerson's wild potato</name>
    <name type="synonym">Commerson's nightshade</name>
    <dbReference type="NCBI Taxonomy" id="4109"/>
    <lineage>
        <taxon>Eukaryota</taxon>
        <taxon>Viridiplantae</taxon>
        <taxon>Streptophyta</taxon>
        <taxon>Embryophyta</taxon>
        <taxon>Tracheophyta</taxon>
        <taxon>Spermatophyta</taxon>
        <taxon>Magnoliopsida</taxon>
        <taxon>eudicotyledons</taxon>
        <taxon>Gunneridae</taxon>
        <taxon>Pentapetalae</taxon>
        <taxon>asterids</taxon>
        <taxon>lamiids</taxon>
        <taxon>Solanales</taxon>
        <taxon>Solanaceae</taxon>
        <taxon>Solanoideae</taxon>
        <taxon>Solaneae</taxon>
        <taxon>Solanum</taxon>
    </lineage>
</organism>
<sequence length="93" mass="11014">MAGRCRYTLVEEETLVVPIWITLPELPWHCYYKDTLTPMLSPIGKALKHLDMFGWDFLKKIQLGESGKLLNMKRCYHTVFTIYNRVTLWEHAL</sequence>